<evidence type="ECO:0000256" key="1">
    <source>
        <dbReference type="SAM" id="SignalP"/>
    </source>
</evidence>
<protein>
    <submittedName>
        <fullName evidence="2">Uncharacterized protein</fullName>
    </submittedName>
</protein>
<keyword evidence="1" id="KW-0732">Signal</keyword>
<dbReference type="AlphaFoldDB" id="A0A2A4MKF7"/>
<reference evidence="3" key="1">
    <citation type="submission" date="2017-08" db="EMBL/GenBank/DDBJ databases">
        <title>A dynamic microbial community with high functional redundancy inhabits the cold, oxic subseafloor aquifer.</title>
        <authorList>
            <person name="Tully B.J."/>
            <person name="Wheat C.G."/>
            <person name="Glazer B.T."/>
            <person name="Huber J.A."/>
        </authorList>
    </citation>
    <scope>NUCLEOTIDE SEQUENCE [LARGE SCALE GENOMIC DNA]</scope>
</reference>
<name>A0A2A4MKF7_9GAMM</name>
<feature type="chain" id="PRO_5013037199" evidence="1">
    <location>
        <begin position="26"/>
        <end position="67"/>
    </location>
</feature>
<accession>A0A2A4MKF7</accession>
<organism evidence="2 3">
    <name type="scientific">SAR86 cluster bacterium</name>
    <dbReference type="NCBI Taxonomy" id="2030880"/>
    <lineage>
        <taxon>Bacteria</taxon>
        <taxon>Pseudomonadati</taxon>
        <taxon>Pseudomonadota</taxon>
        <taxon>Gammaproteobacteria</taxon>
        <taxon>SAR86 cluster</taxon>
    </lineage>
</organism>
<dbReference type="Proteomes" id="UP000218172">
    <property type="component" value="Unassembled WGS sequence"/>
</dbReference>
<sequence length="67" mass="7100">MNRPYSTLISLLAGLSLLNACNNDAMDDSAVSLDGLGSLSFETSCKAEVAAQFNRAVALLHSFEYDG</sequence>
<comment type="caution">
    <text evidence="2">The sequence shown here is derived from an EMBL/GenBank/DDBJ whole genome shotgun (WGS) entry which is preliminary data.</text>
</comment>
<proteinExistence type="predicted"/>
<evidence type="ECO:0000313" key="3">
    <source>
        <dbReference type="Proteomes" id="UP000218172"/>
    </source>
</evidence>
<dbReference type="EMBL" id="NVQR01000093">
    <property type="protein sequence ID" value="PCH60372.1"/>
    <property type="molecule type" value="Genomic_DNA"/>
</dbReference>
<feature type="signal peptide" evidence="1">
    <location>
        <begin position="1"/>
        <end position="25"/>
    </location>
</feature>
<gene>
    <name evidence="2" type="ORF">COC19_05995</name>
</gene>
<evidence type="ECO:0000313" key="2">
    <source>
        <dbReference type="EMBL" id="PCH60372.1"/>
    </source>
</evidence>
<feature type="non-terminal residue" evidence="2">
    <location>
        <position position="67"/>
    </location>
</feature>